<dbReference type="AlphaFoldDB" id="A0A0A0K7T7"/>
<organism evidence="1 2">
    <name type="scientific">Cucumis sativus</name>
    <name type="common">Cucumber</name>
    <dbReference type="NCBI Taxonomy" id="3659"/>
    <lineage>
        <taxon>Eukaryota</taxon>
        <taxon>Viridiplantae</taxon>
        <taxon>Streptophyta</taxon>
        <taxon>Embryophyta</taxon>
        <taxon>Tracheophyta</taxon>
        <taxon>Spermatophyta</taxon>
        <taxon>Magnoliopsida</taxon>
        <taxon>eudicotyledons</taxon>
        <taxon>Gunneridae</taxon>
        <taxon>Pentapetalae</taxon>
        <taxon>rosids</taxon>
        <taxon>fabids</taxon>
        <taxon>Cucurbitales</taxon>
        <taxon>Cucurbitaceae</taxon>
        <taxon>Benincaseae</taxon>
        <taxon>Cucumis</taxon>
    </lineage>
</organism>
<dbReference type="Proteomes" id="UP000029981">
    <property type="component" value="Chromosome 7"/>
</dbReference>
<protein>
    <submittedName>
        <fullName evidence="1">Uncharacterized protein</fullName>
    </submittedName>
</protein>
<proteinExistence type="predicted"/>
<evidence type="ECO:0000313" key="2">
    <source>
        <dbReference type="Proteomes" id="UP000029981"/>
    </source>
</evidence>
<accession>A0A0A0K7T7</accession>
<gene>
    <name evidence="1" type="ORF">Csa_7G279840</name>
</gene>
<sequence length="91" mass="9867">MLQSHVESRRAKPLRMCQVHSNASGSFGIKTYIGNSRLSIEAIIVCIKERHAASGKNASGSFGIKECVWNSGLLAEATLQSPVESRRAKPL</sequence>
<name>A0A0A0K7T7_CUCSA</name>
<keyword evidence="2" id="KW-1185">Reference proteome</keyword>
<dbReference type="EMBL" id="CM002928">
    <property type="protein sequence ID" value="KGN44402.1"/>
    <property type="molecule type" value="Genomic_DNA"/>
</dbReference>
<reference evidence="1 2" key="4">
    <citation type="journal article" date="2011" name="BMC Genomics">
        <title>RNA-Seq improves annotation of protein-coding genes in the cucumber genome.</title>
        <authorList>
            <person name="Li Z."/>
            <person name="Zhang Z."/>
            <person name="Yan P."/>
            <person name="Huang S."/>
            <person name="Fei Z."/>
            <person name="Lin K."/>
        </authorList>
    </citation>
    <scope>NUCLEOTIDE SEQUENCE [LARGE SCALE GENOMIC DNA]</scope>
    <source>
        <strain evidence="2">cv. 9930</strain>
    </source>
</reference>
<evidence type="ECO:0000313" key="1">
    <source>
        <dbReference type="EMBL" id="KGN44402.1"/>
    </source>
</evidence>
<reference evidence="1 2" key="2">
    <citation type="journal article" date="2009" name="PLoS ONE">
        <title>An integrated genetic and cytogenetic map of the cucumber genome.</title>
        <authorList>
            <person name="Ren Y."/>
            <person name="Zhang Z."/>
            <person name="Liu J."/>
            <person name="Staub J.E."/>
            <person name="Han Y."/>
            <person name="Cheng Z."/>
            <person name="Li X."/>
            <person name="Lu J."/>
            <person name="Miao H."/>
            <person name="Kang H."/>
            <person name="Xie B."/>
            <person name="Gu X."/>
            <person name="Wang X."/>
            <person name="Du Y."/>
            <person name="Jin W."/>
            <person name="Huang S."/>
        </authorList>
    </citation>
    <scope>NUCLEOTIDE SEQUENCE [LARGE SCALE GENOMIC DNA]</scope>
    <source>
        <strain evidence="2">cv. 9930</strain>
    </source>
</reference>
<dbReference type="Gramene" id="KGN44402">
    <property type="protein sequence ID" value="KGN44402"/>
    <property type="gene ID" value="Csa_7G279840"/>
</dbReference>
<reference evidence="1 2" key="3">
    <citation type="journal article" date="2010" name="BMC Genomics">
        <title>Transcriptome sequencing and comparative analysis of cucumber flowers with different sex types.</title>
        <authorList>
            <person name="Guo S."/>
            <person name="Zheng Y."/>
            <person name="Joung J.G."/>
            <person name="Liu S."/>
            <person name="Zhang Z."/>
            <person name="Crasta O.R."/>
            <person name="Sobral B.W."/>
            <person name="Xu Y."/>
            <person name="Huang S."/>
            <person name="Fei Z."/>
        </authorList>
    </citation>
    <scope>NUCLEOTIDE SEQUENCE [LARGE SCALE GENOMIC DNA]</scope>
    <source>
        <strain evidence="2">cv. 9930</strain>
    </source>
</reference>
<reference evidence="1 2" key="1">
    <citation type="journal article" date="2009" name="Nat. Genet.">
        <title>The genome of the cucumber, Cucumis sativus L.</title>
        <authorList>
            <person name="Huang S."/>
            <person name="Li R."/>
            <person name="Zhang Z."/>
            <person name="Li L."/>
            <person name="Gu X."/>
            <person name="Fan W."/>
            <person name="Lucas W.J."/>
            <person name="Wang X."/>
            <person name="Xie B."/>
            <person name="Ni P."/>
            <person name="Ren Y."/>
            <person name="Zhu H."/>
            <person name="Li J."/>
            <person name="Lin K."/>
            <person name="Jin W."/>
            <person name="Fei Z."/>
            <person name="Li G."/>
            <person name="Staub J."/>
            <person name="Kilian A."/>
            <person name="van der Vossen E.A."/>
            <person name="Wu Y."/>
            <person name="Guo J."/>
            <person name="He J."/>
            <person name="Jia Z."/>
            <person name="Ren Y."/>
            <person name="Tian G."/>
            <person name="Lu Y."/>
            <person name="Ruan J."/>
            <person name="Qian W."/>
            <person name="Wang M."/>
            <person name="Huang Q."/>
            <person name="Li B."/>
            <person name="Xuan Z."/>
            <person name="Cao J."/>
            <person name="Asan"/>
            <person name="Wu Z."/>
            <person name="Zhang J."/>
            <person name="Cai Q."/>
            <person name="Bai Y."/>
            <person name="Zhao B."/>
            <person name="Han Y."/>
            <person name="Li Y."/>
            <person name="Li X."/>
            <person name="Wang S."/>
            <person name="Shi Q."/>
            <person name="Liu S."/>
            <person name="Cho W.K."/>
            <person name="Kim J.Y."/>
            <person name="Xu Y."/>
            <person name="Heller-Uszynska K."/>
            <person name="Miao H."/>
            <person name="Cheng Z."/>
            <person name="Zhang S."/>
            <person name="Wu J."/>
            <person name="Yang Y."/>
            <person name="Kang H."/>
            <person name="Li M."/>
            <person name="Liang H."/>
            <person name="Ren X."/>
            <person name="Shi Z."/>
            <person name="Wen M."/>
            <person name="Jian M."/>
            <person name="Yang H."/>
            <person name="Zhang G."/>
            <person name="Yang Z."/>
            <person name="Chen R."/>
            <person name="Liu S."/>
            <person name="Li J."/>
            <person name="Ma L."/>
            <person name="Liu H."/>
            <person name="Zhou Y."/>
            <person name="Zhao J."/>
            <person name="Fang X."/>
            <person name="Li G."/>
            <person name="Fang L."/>
            <person name="Li Y."/>
            <person name="Liu D."/>
            <person name="Zheng H."/>
            <person name="Zhang Y."/>
            <person name="Qin N."/>
            <person name="Li Z."/>
            <person name="Yang G."/>
            <person name="Yang S."/>
            <person name="Bolund L."/>
            <person name="Kristiansen K."/>
            <person name="Zheng H."/>
            <person name="Li S."/>
            <person name="Zhang X."/>
            <person name="Yang H."/>
            <person name="Wang J."/>
            <person name="Sun R."/>
            <person name="Zhang B."/>
            <person name="Jiang S."/>
            <person name="Wang J."/>
            <person name="Du Y."/>
            <person name="Li S."/>
        </authorList>
    </citation>
    <scope>NUCLEOTIDE SEQUENCE [LARGE SCALE GENOMIC DNA]</scope>
    <source>
        <strain evidence="2">cv. 9930</strain>
    </source>
</reference>